<dbReference type="InterPro" id="IPR052244">
    <property type="entry name" value="Choline_transporter"/>
</dbReference>
<name>A0A0M3JB13_ANISI</name>
<reference evidence="8 9" key="2">
    <citation type="submission" date="2018-11" db="EMBL/GenBank/DDBJ databases">
        <authorList>
            <consortium name="Pathogen Informatics"/>
        </authorList>
    </citation>
    <scope>NUCLEOTIDE SEQUENCE [LARGE SCALE GENOMIC DNA]</scope>
</reference>
<reference evidence="10" key="1">
    <citation type="submission" date="2017-02" db="UniProtKB">
        <authorList>
            <consortium name="WormBaseParasite"/>
        </authorList>
    </citation>
    <scope>IDENTIFICATION</scope>
</reference>
<evidence type="ECO:0000256" key="3">
    <source>
        <dbReference type="ARBA" id="ARBA00023053"/>
    </source>
</evidence>
<keyword evidence="7" id="KW-1133">Transmembrane helix</keyword>
<keyword evidence="9" id="KW-1185">Reference proteome</keyword>
<dbReference type="PANTHER" id="PTHR45897">
    <property type="entry name" value="HIGH-AFFINITY CHOLINE TRANSPORTER 1"/>
    <property type="match status" value="1"/>
</dbReference>
<organism evidence="10">
    <name type="scientific">Anisakis simplex</name>
    <name type="common">Herring worm</name>
    <dbReference type="NCBI Taxonomy" id="6269"/>
    <lineage>
        <taxon>Eukaryota</taxon>
        <taxon>Metazoa</taxon>
        <taxon>Ecdysozoa</taxon>
        <taxon>Nematoda</taxon>
        <taxon>Chromadorea</taxon>
        <taxon>Rhabditida</taxon>
        <taxon>Spirurina</taxon>
        <taxon>Ascaridomorpha</taxon>
        <taxon>Ascaridoidea</taxon>
        <taxon>Anisakidae</taxon>
        <taxon>Anisakis</taxon>
        <taxon>Anisakis simplex complex</taxon>
    </lineage>
</organism>
<dbReference type="GO" id="GO:0005886">
    <property type="term" value="C:plasma membrane"/>
    <property type="evidence" value="ECO:0007669"/>
    <property type="project" value="TreeGrafter"/>
</dbReference>
<dbReference type="Gene3D" id="1.20.1730.10">
    <property type="entry name" value="Sodium/glucose cotransporter"/>
    <property type="match status" value="1"/>
</dbReference>
<dbReference type="WBParaSite" id="ASIM_0000478601-mRNA-1">
    <property type="protein sequence ID" value="ASIM_0000478601-mRNA-1"/>
    <property type="gene ID" value="ASIM_0000478601"/>
</dbReference>
<keyword evidence="2" id="KW-0769">Symport</keyword>
<evidence type="ECO:0000256" key="1">
    <source>
        <dbReference type="ARBA" id="ARBA00022448"/>
    </source>
</evidence>
<dbReference type="AlphaFoldDB" id="A0A0M3JB13"/>
<dbReference type="GO" id="GO:0005307">
    <property type="term" value="F:choline:sodium symporter activity"/>
    <property type="evidence" value="ECO:0007669"/>
    <property type="project" value="TreeGrafter"/>
</dbReference>
<evidence type="ECO:0000256" key="2">
    <source>
        <dbReference type="ARBA" id="ARBA00022847"/>
    </source>
</evidence>
<evidence type="ECO:0000313" key="10">
    <source>
        <dbReference type="WBParaSite" id="ASIM_0000478601-mRNA-1"/>
    </source>
</evidence>
<keyword evidence="3" id="KW-0915">Sodium</keyword>
<sequence length="90" mass="9895">MVLTGRYYLINDLLVTATWVGGAYINGTAEALYKGGLLGCQAPFGYALSLVIGGILFAKKMRQKGYVTMLDPFQVIHAMRSMHSNHIKLD</sequence>
<dbReference type="PANTHER" id="PTHR45897:SF4">
    <property type="entry name" value="HIGH-AFFINITY CHOLINE TRANSPORTER 1"/>
    <property type="match status" value="1"/>
</dbReference>
<feature type="transmembrane region" description="Helical" evidence="7">
    <location>
        <begin position="31"/>
        <end position="58"/>
    </location>
</feature>
<proteinExistence type="predicted"/>
<keyword evidence="7" id="KW-0812">Transmembrane</keyword>
<dbReference type="InterPro" id="IPR038377">
    <property type="entry name" value="Na/Glc_symporter_sf"/>
</dbReference>
<feature type="transmembrane region" description="Helical" evidence="7">
    <location>
        <begin position="7"/>
        <end position="25"/>
    </location>
</feature>
<dbReference type="Proteomes" id="UP000267096">
    <property type="component" value="Unassembled WGS sequence"/>
</dbReference>
<protein>
    <submittedName>
        <fullName evidence="10">High-affinity choline transporter 1 (inferred by orthology to a C. elegans protein)</fullName>
    </submittedName>
</protein>
<accession>A0A0M3JB13</accession>
<dbReference type="OrthoDB" id="546820at2759"/>
<dbReference type="GO" id="GO:0008292">
    <property type="term" value="P:acetylcholine biosynthetic process"/>
    <property type="evidence" value="ECO:0007669"/>
    <property type="project" value="TreeGrafter"/>
</dbReference>
<evidence type="ECO:0000256" key="6">
    <source>
        <dbReference type="ARBA" id="ARBA00023201"/>
    </source>
</evidence>
<keyword evidence="7" id="KW-0472">Membrane</keyword>
<keyword evidence="4" id="KW-0406">Ion transport</keyword>
<evidence type="ECO:0000313" key="9">
    <source>
        <dbReference type="Proteomes" id="UP000267096"/>
    </source>
</evidence>
<dbReference type="EMBL" id="UYRR01008149">
    <property type="protein sequence ID" value="VDK24134.1"/>
    <property type="molecule type" value="Genomic_DNA"/>
</dbReference>
<evidence type="ECO:0000256" key="4">
    <source>
        <dbReference type="ARBA" id="ARBA00023065"/>
    </source>
</evidence>
<evidence type="ECO:0000256" key="7">
    <source>
        <dbReference type="SAM" id="Phobius"/>
    </source>
</evidence>
<keyword evidence="1" id="KW-0813">Transport</keyword>
<evidence type="ECO:0000313" key="8">
    <source>
        <dbReference type="EMBL" id="VDK24134.1"/>
    </source>
</evidence>
<keyword evidence="6" id="KW-0739">Sodium transport</keyword>
<gene>
    <name evidence="8" type="ORF">ASIM_LOCUS4596</name>
</gene>
<keyword evidence="5" id="KW-0325">Glycoprotein</keyword>
<evidence type="ECO:0000256" key="5">
    <source>
        <dbReference type="ARBA" id="ARBA00023180"/>
    </source>
</evidence>